<dbReference type="Pfam" id="PF00804">
    <property type="entry name" value="Syntaxin"/>
    <property type="match status" value="1"/>
</dbReference>
<gene>
    <name evidence="19" type="ORF">ROHU_024590</name>
</gene>
<evidence type="ECO:0000256" key="14">
    <source>
        <dbReference type="ARBA" id="ARBA00056649"/>
    </source>
</evidence>
<feature type="coiled-coil region" evidence="16">
    <location>
        <begin position="280"/>
        <end position="307"/>
    </location>
</feature>
<dbReference type="Pfam" id="PF02493">
    <property type="entry name" value="MORN"/>
    <property type="match status" value="7"/>
</dbReference>
<dbReference type="Gene3D" id="1.20.58.70">
    <property type="match status" value="1"/>
</dbReference>
<dbReference type="GO" id="GO:0007286">
    <property type="term" value="P:spermatid development"/>
    <property type="evidence" value="ECO:0007669"/>
    <property type="project" value="TreeGrafter"/>
</dbReference>
<dbReference type="GO" id="GO:0012505">
    <property type="term" value="C:endomembrane system"/>
    <property type="evidence" value="ECO:0007669"/>
    <property type="project" value="UniProtKB-SubCell"/>
</dbReference>
<dbReference type="AlphaFoldDB" id="A0A498MMH3"/>
<dbReference type="GO" id="GO:0016020">
    <property type="term" value="C:membrane"/>
    <property type="evidence" value="ECO:0007669"/>
    <property type="project" value="InterPro"/>
</dbReference>
<evidence type="ECO:0000256" key="6">
    <source>
        <dbReference type="ARBA" id="ARBA00022737"/>
    </source>
</evidence>
<dbReference type="GO" id="GO:0031514">
    <property type="term" value="C:motile cilium"/>
    <property type="evidence" value="ECO:0007669"/>
    <property type="project" value="TreeGrafter"/>
</dbReference>
<evidence type="ECO:0000256" key="17">
    <source>
        <dbReference type="SAM" id="MobiDB-lite"/>
    </source>
</evidence>
<dbReference type="EMBL" id="QBIY01012626">
    <property type="protein sequence ID" value="RXN20993.1"/>
    <property type="molecule type" value="Genomic_DNA"/>
</dbReference>
<sequence>MSDVGSEEFDDEQGSLGEYEGDRNEAGERHGQGKAVLPNGDTYQGAYENGKRCGQGTYKFKNGARYIGEWYMNLKHGQGVFYYPDGSKYEGSWVDDQRQGHGVYTYPNGDTYDGEWLHHQRHGQGTYTHHDTGSQYMGTWIMGKMESVGELIHLNHRYQGNFVNNNPSGPGKYVFDIGCEQHGEYLQIEQDKGEAEEDEPVISTTLKWKPKAVTGLSVWTSEKDSVTSVMRDRMEELRQRMKASDKPVDNNPFDEEEDEDTDPSSVIGLQAVIFEAEPVLEIFLKEAQSIRDSIEELSSEVSKFSQQQRNFVATIRRLSIMKKESSMTRDIKLLAESLHKRLDALSKQAKQTEAELGPDAATSRIQKTQHAALFRQFQQVMRQHNDAILSKQDKCKQFIIRQLEVSGREVSEDEVDNMIEQGKWEIFNENIIVDAKITRTQLSEIEQRHKELLSLESNMKDLRDLFLDVFMLVEEQGHQIESIQANVEKTQDYVAVTKEKFKTAARYKRQNPLRRLCCCCCPWFR</sequence>
<evidence type="ECO:0000256" key="11">
    <source>
        <dbReference type="ARBA" id="ARBA00023212"/>
    </source>
</evidence>
<dbReference type="PROSITE" id="PS50192">
    <property type="entry name" value="T_SNARE"/>
    <property type="match status" value="1"/>
</dbReference>
<dbReference type="GO" id="GO:0035082">
    <property type="term" value="P:axoneme assembly"/>
    <property type="evidence" value="ECO:0007669"/>
    <property type="project" value="TreeGrafter"/>
</dbReference>
<evidence type="ECO:0000256" key="13">
    <source>
        <dbReference type="ARBA" id="ARBA00023273"/>
    </source>
</evidence>
<keyword evidence="5" id="KW-0963">Cytoplasm</keyword>
<keyword evidence="12" id="KW-0469">Meiosis</keyword>
<proteinExistence type="inferred from homology"/>
<evidence type="ECO:0000256" key="9">
    <source>
        <dbReference type="ARBA" id="ARBA00023069"/>
    </source>
</evidence>
<evidence type="ECO:0000256" key="16">
    <source>
        <dbReference type="SAM" id="Coils"/>
    </source>
</evidence>
<keyword evidence="8 16" id="KW-0175">Coiled coil</keyword>
<dbReference type="CDD" id="cd00179">
    <property type="entry name" value="SynN"/>
    <property type="match status" value="1"/>
</dbReference>
<feature type="compositionally biased region" description="Acidic residues" evidence="17">
    <location>
        <begin position="252"/>
        <end position="262"/>
    </location>
</feature>
<dbReference type="STRING" id="84645.A0A498MMH3"/>
<dbReference type="InterPro" id="IPR000727">
    <property type="entry name" value="T_SNARE_dom"/>
</dbReference>
<evidence type="ECO:0000256" key="2">
    <source>
        <dbReference type="ARBA" id="ARBA00004611"/>
    </source>
</evidence>
<evidence type="ECO:0000256" key="1">
    <source>
        <dbReference type="ARBA" id="ARBA00004184"/>
    </source>
</evidence>
<evidence type="ECO:0000256" key="10">
    <source>
        <dbReference type="ARBA" id="ARBA00023136"/>
    </source>
</evidence>
<dbReference type="SUPFAM" id="SSF82185">
    <property type="entry name" value="Histone H3 K4-specific methyltransferase SET7/9 N-terminal domain"/>
    <property type="match status" value="1"/>
</dbReference>
<evidence type="ECO:0000256" key="3">
    <source>
        <dbReference type="ARBA" id="ARBA00009063"/>
    </source>
</evidence>
<feature type="region of interest" description="Disordered" evidence="17">
    <location>
        <begin position="239"/>
        <end position="264"/>
    </location>
</feature>
<keyword evidence="4" id="KW-0813">Transport</keyword>
<name>A0A498MMH3_LABRO</name>
<comment type="caution">
    <text evidence="19">The sequence shown here is derived from an EMBL/GenBank/DDBJ whole genome shotgun (WGS) entry which is preliminary data.</text>
</comment>
<comment type="subcellular location">
    <subcellularLocation>
        <location evidence="2">Cytoplasm</location>
        <location evidence="2">Cytoskeleton</location>
        <location evidence="2">Flagellum axoneme</location>
    </subcellularLocation>
    <subcellularLocation>
        <location evidence="1">Endomembrane system</location>
        <topology evidence="1">Peripheral membrane protein</topology>
    </subcellularLocation>
</comment>
<dbReference type="Gene3D" id="1.20.5.110">
    <property type="match status" value="1"/>
</dbReference>
<keyword evidence="7" id="KW-0282">Flagellum</keyword>
<dbReference type="Gene3D" id="2.20.110.10">
    <property type="entry name" value="Histone H3 K4-specific methyltransferase SET7/9 N-terminal domain"/>
    <property type="match status" value="2"/>
</dbReference>
<evidence type="ECO:0000256" key="4">
    <source>
        <dbReference type="ARBA" id="ARBA00022448"/>
    </source>
</evidence>
<keyword evidence="6" id="KW-0677">Repeat</keyword>
<evidence type="ECO:0000256" key="12">
    <source>
        <dbReference type="ARBA" id="ARBA00023254"/>
    </source>
</evidence>
<dbReference type="SMART" id="SM00397">
    <property type="entry name" value="t_SNARE"/>
    <property type="match status" value="1"/>
</dbReference>
<feature type="domain" description="T-SNARE coiled-coil homology" evidence="18">
    <location>
        <begin position="442"/>
        <end position="504"/>
    </location>
</feature>
<comment type="similarity">
    <text evidence="3">Belongs to the syntaxin family.</text>
</comment>
<organism evidence="19 20">
    <name type="scientific">Labeo rohita</name>
    <name type="common">Indian major carp</name>
    <name type="synonym">Cyprinus rohita</name>
    <dbReference type="NCBI Taxonomy" id="84645"/>
    <lineage>
        <taxon>Eukaryota</taxon>
        <taxon>Metazoa</taxon>
        <taxon>Chordata</taxon>
        <taxon>Craniata</taxon>
        <taxon>Vertebrata</taxon>
        <taxon>Euteleostomi</taxon>
        <taxon>Actinopterygii</taxon>
        <taxon>Neopterygii</taxon>
        <taxon>Teleostei</taxon>
        <taxon>Ostariophysi</taxon>
        <taxon>Cypriniformes</taxon>
        <taxon>Cyprinidae</taxon>
        <taxon>Labeoninae</taxon>
        <taxon>Labeonini</taxon>
        <taxon>Labeo</taxon>
    </lineage>
</organism>
<dbReference type="InterPro" id="IPR003409">
    <property type="entry name" value="MORN"/>
</dbReference>
<dbReference type="Proteomes" id="UP000290572">
    <property type="component" value="Unassembled WGS sequence"/>
</dbReference>
<reference evidence="19" key="1">
    <citation type="submission" date="2018-03" db="EMBL/GenBank/DDBJ databases">
        <title>Draft genome sequence of Rohu Carp (Labeo rohita).</title>
        <authorList>
            <person name="Das P."/>
            <person name="Kushwaha B."/>
            <person name="Joshi C.G."/>
            <person name="Kumar D."/>
            <person name="Nagpure N.S."/>
            <person name="Sahoo L."/>
            <person name="Das S.P."/>
            <person name="Bit A."/>
            <person name="Patnaik S."/>
            <person name="Meher P.K."/>
            <person name="Jayasankar P."/>
            <person name="Koringa P.G."/>
            <person name="Patel N.V."/>
            <person name="Hinsu A.T."/>
            <person name="Kumar R."/>
            <person name="Pandey M."/>
            <person name="Agarwal S."/>
            <person name="Srivastava S."/>
            <person name="Singh M."/>
            <person name="Iquebal M.A."/>
            <person name="Jaiswal S."/>
            <person name="Angadi U.B."/>
            <person name="Kumar N."/>
            <person name="Raza M."/>
            <person name="Shah T.M."/>
            <person name="Rai A."/>
            <person name="Jena J.K."/>
        </authorList>
    </citation>
    <scope>NUCLEOTIDE SEQUENCE [LARGE SCALE GENOMIC DNA]</scope>
    <source>
        <strain evidence="19">DASCIFA01</strain>
        <tissue evidence="19">Testis</tissue>
    </source>
</reference>
<dbReference type="PANTHER" id="PTHR43215">
    <property type="entry name" value="RADIAL SPOKE HEAD 1 HOMOLOG"/>
    <property type="match status" value="1"/>
</dbReference>
<keyword evidence="9" id="KW-0969">Cilium</keyword>
<evidence type="ECO:0000259" key="18">
    <source>
        <dbReference type="PROSITE" id="PS50192"/>
    </source>
</evidence>
<feature type="compositionally biased region" description="Acidic residues" evidence="17">
    <location>
        <begin position="1"/>
        <end position="13"/>
    </location>
</feature>
<dbReference type="FunFam" id="2.20.110.10:FF:000010">
    <property type="entry name" value="Radial spoke head 1 homolog"/>
    <property type="match status" value="1"/>
</dbReference>
<keyword evidence="11" id="KW-0206">Cytoskeleton</keyword>
<keyword evidence="10" id="KW-0472">Membrane</keyword>
<dbReference type="FunFam" id="1.20.5.110:FF:000022">
    <property type="entry name" value="Syntaxin 19"/>
    <property type="match status" value="1"/>
</dbReference>
<evidence type="ECO:0000313" key="20">
    <source>
        <dbReference type="Proteomes" id="UP000290572"/>
    </source>
</evidence>
<dbReference type="InterPro" id="IPR010989">
    <property type="entry name" value="SNARE"/>
</dbReference>
<evidence type="ECO:0000256" key="8">
    <source>
        <dbReference type="ARBA" id="ARBA00023054"/>
    </source>
</evidence>
<accession>A0A498MMH3</accession>
<dbReference type="SMART" id="SM00698">
    <property type="entry name" value="MORN"/>
    <property type="match status" value="6"/>
</dbReference>
<protein>
    <recommendedName>
        <fullName evidence="15">Radial spoke head 1 homolog</fullName>
    </recommendedName>
</protein>
<evidence type="ECO:0000313" key="19">
    <source>
        <dbReference type="EMBL" id="RXN20993.1"/>
    </source>
</evidence>
<feature type="compositionally biased region" description="Basic and acidic residues" evidence="17">
    <location>
        <begin position="239"/>
        <end position="248"/>
    </location>
</feature>
<dbReference type="InterPro" id="IPR006011">
    <property type="entry name" value="Syntaxin_N"/>
</dbReference>
<evidence type="ECO:0000256" key="15">
    <source>
        <dbReference type="ARBA" id="ARBA00073772"/>
    </source>
</evidence>
<dbReference type="GO" id="GO:0051321">
    <property type="term" value="P:meiotic cell cycle"/>
    <property type="evidence" value="ECO:0007669"/>
    <property type="project" value="UniProtKB-KW"/>
</dbReference>
<keyword evidence="13" id="KW-0966">Cell projection</keyword>
<evidence type="ECO:0000256" key="5">
    <source>
        <dbReference type="ARBA" id="ARBA00022490"/>
    </source>
</evidence>
<dbReference type="PANTHER" id="PTHR43215:SF14">
    <property type="entry name" value="RADIAL SPOKE HEAD 1 HOMOLOG"/>
    <property type="match status" value="1"/>
</dbReference>
<feature type="region of interest" description="Disordered" evidence="17">
    <location>
        <begin position="1"/>
        <end position="42"/>
    </location>
</feature>
<comment type="function">
    <text evidence="14">Functions as part of axonemal radial spoke complexes that play an important part in the motility of sperm and cilia.</text>
</comment>
<dbReference type="SUPFAM" id="SSF47661">
    <property type="entry name" value="t-snare proteins"/>
    <property type="match status" value="1"/>
</dbReference>
<dbReference type="GO" id="GO:0016192">
    <property type="term" value="P:vesicle-mediated transport"/>
    <property type="evidence" value="ECO:0007669"/>
    <property type="project" value="InterPro"/>
</dbReference>
<dbReference type="GO" id="GO:0005634">
    <property type="term" value="C:nucleus"/>
    <property type="evidence" value="ECO:0007669"/>
    <property type="project" value="TreeGrafter"/>
</dbReference>
<feature type="compositionally biased region" description="Basic and acidic residues" evidence="17">
    <location>
        <begin position="20"/>
        <end position="31"/>
    </location>
</feature>
<keyword evidence="20" id="KW-1185">Reference proteome</keyword>
<evidence type="ECO:0000256" key="7">
    <source>
        <dbReference type="ARBA" id="ARBA00022846"/>
    </source>
</evidence>
<dbReference type="SMART" id="SM00503">
    <property type="entry name" value="SynN"/>
    <property type="match status" value="1"/>
</dbReference>